<reference evidence="1" key="1">
    <citation type="submission" date="2021-06" db="EMBL/GenBank/DDBJ databases">
        <authorList>
            <person name="Kallberg Y."/>
            <person name="Tangrot J."/>
            <person name="Rosling A."/>
        </authorList>
    </citation>
    <scope>NUCLEOTIDE SEQUENCE</scope>
    <source>
        <strain evidence="1">MA453B</strain>
    </source>
</reference>
<name>A0A9N9JTX1_9GLOM</name>
<comment type="caution">
    <text evidence="1">The sequence shown here is derived from an EMBL/GenBank/DDBJ whole genome shotgun (WGS) entry which is preliminary data.</text>
</comment>
<evidence type="ECO:0000313" key="1">
    <source>
        <dbReference type="EMBL" id="CAG8797077.1"/>
    </source>
</evidence>
<dbReference type="OrthoDB" id="2435493at2759"/>
<gene>
    <name evidence="1" type="ORF">DERYTH_LOCUS22610</name>
</gene>
<dbReference type="AlphaFoldDB" id="A0A9N9JTX1"/>
<evidence type="ECO:0000313" key="2">
    <source>
        <dbReference type="Proteomes" id="UP000789405"/>
    </source>
</evidence>
<protein>
    <submittedName>
        <fullName evidence="1">21120_t:CDS:1</fullName>
    </submittedName>
</protein>
<keyword evidence="2" id="KW-1185">Reference proteome</keyword>
<accession>A0A9N9JTX1</accession>
<dbReference type="EMBL" id="CAJVPY010031840">
    <property type="protein sequence ID" value="CAG8797077.1"/>
    <property type="molecule type" value="Genomic_DNA"/>
</dbReference>
<organism evidence="1 2">
    <name type="scientific">Dentiscutata erythropus</name>
    <dbReference type="NCBI Taxonomy" id="1348616"/>
    <lineage>
        <taxon>Eukaryota</taxon>
        <taxon>Fungi</taxon>
        <taxon>Fungi incertae sedis</taxon>
        <taxon>Mucoromycota</taxon>
        <taxon>Glomeromycotina</taxon>
        <taxon>Glomeromycetes</taxon>
        <taxon>Diversisporales</taxon>
        <taxon>Gigasporaceae</taxon>
        <taxon>Dentiscutata</taxon>
    </lineage>
</organism>
<feature type="non-terminal residue" evidence="1">
    <location>
        <position position="1"/>
    </location>
</feature>
<feature type="non-terminal residue" evidence="1">
    <location>
        <position position="47"/>
    </location>
</feature>
<sequence>LEYDITLSSTFCVKLDEATLNTIGTDVRVMAKLILMKLRKEMNSNGH</sequence>
<proteinExistence type="predicted"/>
<dbReference type="Proteomes" id="UP000789405">
    <property type="component" value="Unassembled WGS sequence"/>
</dbReference>